<evidence type="ECO:0000313" key="2">
    <source>
        <dbReference type="Proteomes" id="UP000765509"/>
    </source>
</evidence>
<dbReference type="AlphaFoldDB" id="A0A9Q3KB71"/>
<comment type="caution">
    <text evidence="1">The sequence shown here is derived from an EMBL/GenBank/DDBJ whole genome shotgun (WGS) entry which is preliminary data.</text>
</comment>
<dbReference type="EMBL" id="AVOT02098682">
    <property type="protein sequence ID" value="MBW0576564.1"/>
    <property type="molecule type" value="Genomic_DNA"/>
</dbReference>
<dbReference type="Proteomes" id="UP000765509">
    <property type="component" value="Unassembled WGS sequence"/>
</dbReference>
<gene>
    <name evidence="1" type="ORF">O181_116279</name>
</gene>
<evidence type="ECO:0000313" key="1">
    <source>
        <dbReference type="EMBL" id="MBW0576564.1"/>
    </source>
</evidence>
<keyword evidence="2" id="KW-1185">Reference proteome</keyword>
<reference evidence="1" key="1">
    <citation type="submission" date="2021-03" db="EMBL/GenBank/DDBJ databases">
        <title>Draft genome sequence of rust myrtle Austropuccinia psidii MF-1, a brazilian biotype.</title>
        <authorList>
            <person name="Quecine M.C."/>
            <person name="Pachon D.M.R."/>
            <person name="Bonatelli M.L."/>
            <person name="Correr F.H."/>
            <person name="Franceschini L.M."/>
            <person name="Leite T.F."/>
            <person name="Margarido G.R.A."/>
            <person name="Almeida C.A."/>
            <person name="Ferrarezi J.A."/>
            <person name="Labate C.A."/>
        </authorList>
    </citation>
    <scope>NUCLEOTIDE SEQUENCE</scope>
    <source>
        <strain evidence="1">MF-1</strain>
    </source>
</reference>
<sequence length="142" mass="15407">MPLESLGQIRLNSLNSLLCYLGVQELTIQGKGGTVTTTKIDPPPWVLWKFQPQTNLGPIGHTLSFMANWSPLVPYGHLAISGHQSSFTASGHILPSLVSLANFHITNPQAFVFDIGPGGSFCLLGTSRPPSHLHQIWATPFH</sequence>
<protein>
    <submittedName>
        <fullName evidence="1">Uncharacterized protein</fullName>
    </submittedName>
</protein>
<accession>A0A9Q3KB71</accession>
<organism evidence="1 2">
    <name type="scientific">Austropuccinia psidii MF-1</name>
    <dbReference type="NCBI Taxonomy" id="1389203"/>
    <lineage>
        <taxon>Eukaryota</taxon>
        <taxon>Fungi</taxon>
        <taxon>Dikarya</taxon>
        <taxon>Basidiomycota</taxon>
        <taxon>Pucciniomycotina</taxon>
        <taxon>Pucciniomycetes</taxon>
        <taxon>Pucciniales</taxon>
        <taxon>Sphaerophragmiaceae</taxon>
        <taxon>Austropuccinia</taxon>
    </lineage>
</organism>
<name>A0A9Q3KB71_9BASI</name>
<proteinExistence type="predicted"/>